<name>X0S2E9_9ZZZZ</name>
<proteinExistence type="predicted"/>
<gene>
    <name evidence="3" type="ORF">S01H1_12636</name>
</gene>
<feature type="domain" description="GerMN" evidence="2">
    <location>
        <begin position="58"/>
        <end position="165"/>
    </location>
</feature>
<organism evidence="3">
    <name type="scientific">marine sediment metagenome</name>
    <dbReference type="NCBI Taxonomy" id="412755"/>
    <lineage>
        <taxon>unclassified sequences</taxon>
        <taxon>metagenomes</taxon>
        <taxon>ecological metagenomes</taxon>
    </lineage>
</organism>
<keyword evidence="1" id="KW-0472">Membrane</keyword>
<dbReference type="Pfam" id="PF10646">
    <property type="entry name" value="Germane"/>
    <property type="match status" value="1"/>
</dbReference>
<sequence>MNKKIIYSLVGLALIFFVGSLIIFLKSSSDSKKEEAGILTEDDSREEVKEQEFLKVKVFFLTEESRLMRPVQYEIEQLPIKRDLYRKFIDLLMKGEKNYITPVPGGAKLRSLYFIERRHLLVLDFSDELINEFPGGSSAELEFIYFMVDNICYNFEEVKMVKFLI</sequence>
<evidence type="ECO:0000259" key="2">
    <source>
        <dbReference type="Pfam" id="PF10646"/>
    </source>
</evidence>
<feature type="non-terminal residue" evidence="3">
    <location>
        <position position="165"/>
    </location>
</feature>
<protein>
    <recommendedName>
        <fullName evidence="2">GerMN domain-containing protein</fullName>
    </recommendedName>
</protein>
<accession>X0S2E9</accession>
<reference evidence="3" key="1">
    <citation type="journal article" date="2014" name="Front. Microbiol.">
        <title>High frequency of phylogenetically diverse reductive dehalogenase-homologous genes in deep subseafloor sedimentary metagenomes.</title>
        <authorList>
            <person name="Kawai M."/>
            <person name="Futagami T."/>
            <person name="Toyoda A."/>
            <person name="Takaki Y."/>
            <person name="Nishi S."/>
            <person name="Hori S."/>
            <person name="Arai W."/>
            <person name="Tsubouchi T."/>
            <person name="Morono Y."/>
            <person name="Uchiyama I."/>
            <person name="Ito T."/>
            <person name="Fujiyama A."/>
            <person name="Inagaki F."/>
            <person name="Takami H."/>
        </authorList>
    </citation>
    <scope>NUCLEOTIDE SEQUENCE</scope>
    <source>
        <strain evidence="3">Expedition CK06-06</strain>
    </source>
</reference>
<keyword evidence="1" id="KW-0812">Transmembrane</keyword>
<evidence type="ECO:0000313" key="3">
    <source>
        <dbReference type="EMBL" id="GAF69416.1"/>
    </source>
</evidence>
<keyword evidence="1" id="KW-1133">Transmembrane helix</keyword>
<dbReference type="InterPro" id="IPR019606">
    <property type="entry name" value="GerMN"/>
</dbReference>
<dbReference type="AlphaFoldDB" id="X0S2E9"/>
<comment type="caution">
    <text evidence="3">The sequence shown here is derived from an EMBL/GenBank/DDBJ whole genome shotgun (WGS) entry which is preliminary data.</text>
</comment>
<feature type="transmembrane region" description="Helical" evidence="1">
    <location>
        <begin position="6"/>
        <end position="25"/>
    </location>
</feature>
<evidence type="ECO:0000256" key="1">
    <source>
        <dbReference type="SAM" id="Phobius"/>
    </source>
</evidence>
<dbReference type="EMBL" id="BARS01006496">
    <property type="protein sequence ID" value="GAF69416.1"/>
    <property type="molecule type" value="Genomic_DNA"/>
</dbReference>